<reference evidence="3 4" key="1">
    <citation type="journal article" date="2015" name="Nature">
        <title>rRNA introns, odd ribosomes, and small enigmatic genomes across a large radiation of phyla.</title>
        <authorList>
            <person name="Brown C.T."/>
            <person name="Hug L.A."/>
            <person name="Thomas B.C."/>
            <person name="Sharon I."/>
            <person name="Castelle C.J."/>
            <person name="Singh A."/>
            <person name="Wilkins M.J."/>
            <person name="Williams K.H."/>
            <person name="Banfield J.F."/>
        </authorList>
    </citation>
    <scope>NUCLEOTIDE SEQUENCE [LARGE SCALE GENOMIC DNA]</scope>
</reference>
<dbReference type="InterPro" id="IPR004860">
    <property type="entry name" value="LAGLIDADG_dom"/>
</dbReference>
<name>A0A0G1RUB9_9BACT</name>
<feature type="non-terminal residue" evidence="3">
    <location>
        <position position="1"/>
    </location>
</feature>
<comment type="caution">
    <text evidence="3">The sequence shown here is derived from an EMBL/GenBank/DDBJ whole genome shotgun (WGS) entry which is preliminary data.</text>
</comment>
<proteinExistence type="predicted"/>
<gene>
    <name evidence="3" type="ORF">UX85_C0006G0048</name>
</gene>
<dbReference type="Pfam" id="PF03161">
    <property type="entry name" value="LAGLIDADG_2"/>
    <property type="match status" value="1"/>
</dbReference>
<dbReference type="AlphaFoldDB" id="A0A0G1RUB9"/>
<protein>
    <recommendedName>
        <fullName evidence="2">Homing endonuclease LAGLIDADG domain-containing protein</fullName>
    </recommendedName>
</protein>
<dbReference type="Proteomes" id="UP000033860">
    <property type="component" value="Unassembled WGS sequence"/>
</dbReference>
<organism evidence="3 4">
    <name type="scientific">Candidatus Beckwithbacteria bacterium GW2011_GWB1_47_15</name>
    <dbReference type="NCBI Taxonomy" id="1618371"/>
    <lineage>
        <taxon>Bacteria</taxon>
        <taxon>Candidatus Beckwithiibacteriota</taxon>
    </lineage>
</organism>
<dbReference type="SUPFAM" id="SSF55608">
    <property type="entry name" value="Homing endonucleases"/>
    <property type="match status" value="1"/>
</dbReference>
<evidence type="ECO:0000256" key="1">
    <source>
        <dbReference type="SAM" id="MobiDB-lite"/>
    </source>
</evidence>
<dbReference type="GO" id="GO:0004519">
    <property type="term" value="F:endonuclease activity"/>
    <property type="evidence" value="ECO:0007669"/>
    <property type="project" value="InterPro"/>
</dbReference>
<feature type="compositionally biased region" description="Basic and acidic residues" evidence="1">
    <location>
        <begin position="230"/>
        <end position="241"/>
    </location>
</feature>
<dbReference type="EMBL" id="LCNT01000006">
    <property type="protein sequence ID" value="KKU60914.1"/>
    <property type="molecule type" value="Genomic_DNA"/>
</dbReference>
<sequence>RFHQHDIEYAQLKSQALGGLINTEQFRELPNLQGFRKKPSFTWLVTTNSHGYWRKERLRWYPNGKKIVPHDIKLTPMTLAVWYMDDGTLQKYKGAPASIRFCTNGFDRSSIDILMTKLQELGFAPHLDKMKAVEQFIIRLNRKDATAFLNVVNPYLPSTMLRKKSSDEFNTNLWKCGTPDIDYDEVQLKAVEKKTKLVCLPAYRHADKRVVRHERDDYRRYHGEDDEQPDIEREKEPVPPHDRQYFFSLF</sequence>
<feature type="region of interest" description="Disordered" evidence="1">
    <location>
        <begin position="217"/>
        <end position="241"/>
    </location>
</feature>
<evidence type="ECO:0000313" key="4">
    <source>
        <dbReference type="Proteomes" id="UP000033860"/>
    </source>
</evidence>
<accession>A0A0G1RUB9</accession>
<feature type="domain" description="Homing endonuclease LAGLIDADG" evidence="2">
    <location>
        <begin position="42"/>
        <end position="148"/>
    </location>
</feature>
<dbReference type="Gene3D" id="3.10.28.10">
    <property type="entry name" value="Homing endonucleases"/>
    <property type="match status" value="1"/>
</dbReference>
<evidence type="ECO:0000313" key="3">
    <source>
        <dbReference type="EMBL" id="KKU60914.1"/>
    </source>
</evidence>
<evidence type="ECO:0000259" key="2">
    <source>
        <dbReference type="Pfam" id="PF03161"/>
    </source>
</evidence>
<dbReference type="InterPro" id="IPR027434">
    <property type="entry name" value="Homing_endonucl"/>
</dbReference>